<gene>
    <name evidence="11" type="ORF">M0812_30156</name>
</gene>
<dbReference type="GO" id="GO:0018279">
    <property type="term" value="P:protein N-linked glycosylation via asparagine"/>
    <property type="evidence" value="ECO:0007669"/>
    <property type="project" value="TreeGrafter"/>
</dbReference>
<evidence type="ECO:0000256" key="9">
    <source>
        <dbReference type="ARBA" id="ARBA00023136"/>
    </source>
</evidence>
<feature type="signal peptide" evidence="10">
    <location>
        <begin position="1"/>
        <end position="20"/>
    </location>
</feature>
<comment type="subunit">
    <text evidence="10">Component of the oligosaccharyltransferase (OST) complex.</text>
</comment>
<dbReference type="Proteomes" id="UP001146793">
    <property type="component" value="Unassembled WGS sequence"/>
</dbReference>
<dbReference type="PANTHER" id="PTHR21049">
    <property type="entry name" value="RIBOPHORIN I"/>
    <property type="match status" value="1"/>
</dbReference>
<evidence type="ECO:0000256" key="6">
    <source>
        <dbReference type="ARBA" id="ARBA00022729"/>
    </source>
</evidence>
<evidence type="ECO:0000256" key="7">
    <source>
        <dbReference type="ARBA" id="ARBA00022824"/>
    </source>
</evidence>
<comment type="caution">
    <text evidence="11">The sequence shown here is derived from an EMBL/GenBank/DDBJ whole genome shotgun (WGS) entry which is preliminary data.</text>
</comment>
<evidence type="ECO:0000313" key="12">
    <source>
        <dbReference type="Proteomes" id="UP001146793"/>
    </source>
</evidence>
<comment type="similarity">
    <text evidence="4 10">Belongs to the OST1 family.</text>
</comment>
<evidence type="ECO:0000256" key="5">
    <source>
        <dbReference type="ARBA" id="ARBA00022692"/>
    </source>
</evidence>
<dbReference type="GO" id="GO:0008250">
    <property type="term" value="C:oligosaccharyltransferase complex"/>
    <property type="evidence" value="ECO:0007669"/>
    <property type="project" value="UniProtKB-UniRule"/>
</dbReference>
<dbReference type="PANTHER" id="PTHR21049:SF0">
    <property type="entry name" value="DOLICHYL-DIPHOSPHOOLIGOSACCHARIDE--PROTEIN GLYCOSYLTRANSFERASE SUBUNIT 1"/>
    <property type="match status" value="1"/>
</dbReference>
<evidence type="ECO:0000256" key="4">
    <source>
        <dbReference type="ARBA" id="ARBA00008905"/>
    </source>
</evidence>
<dbReference type="AlphaFoldDB" id="A0AAV7Y1L6"/>
<proteinExistence type="inferred from homology"/>
<dbReference type="InterPro" id="IPR007676">
    <property type="entry name" value="Ribophorin_I"/>
</dbReference>
<keyword evidence="5 10" id="KW-0812">Transmembrane</keyword>
<evidence type="ECO:0000256" key="1">
    <source>
        <dbReference type="ARBA" id="ARBA00002791"/>
    </source>
</evidence>
<comment type="pathway">
    <text evidence="3 10">Protein modification; protein glycosylation.</text>
</comment>
<organism evidence="11 12">
    <name type="scientific">Anaeramoeba flamelloides</name>
    <dbReference type="NCBI Taxonomy" id="1746091"/>
    <lineage>
        <taxon>Eukaryota</taxon>
        <taxon>Metamonada</taxon>
        <taxon>Anaeramoebidae</taxon>
        <taxon>Anaeramoeba</taxon>
    </lineage>
</organism>
<evidence type="ECO:0000256" key="2">
    <source>
        <dbReference type="ARBA" id="ARBA00004115"/>
    </source>
</evidence>
<keyword evidence="7 10" id="KW-0256">Endoplasmic reticulum</keyword>
<evidence type="ECO:0000256" key="3">
    <source>
        <dbReference type="ARBA" id="ARBA00004922"/>
    </source>
</evidence>
<reference evidence="11" key="1">
    <citation type="submission" date="2022-08" db="EMBL/GenBank/DDBJ databases">
        <title>Novel sulphate-reducing endosymbionts in the free-living metamonad Anaeramoeba.</title>
        <authorList>
            <person name="Jerlstrom-Hultqvist J."/>
            <person name="Cepicka I."/>
            <person name="Gallot-Lavallee L."/>
            <person name="Salas-Leiva D."/>
            <person name="Curtis B.A."/>
            <person name="Zahonova K."/>
            <person name="Pipaliya S."/>
            <person name="Dacks J."/>
            <person name="Roger A.J."/>
        </authorList>
    </citation>
    <scope>NUCLEOTIDE SEQUENCE</scope>
    <source>
        <strain evidence="11">Busselton2</strain>
    </source>
</reference>
<name>A0AAV7Y1L6_9EUKA</name>
<evidence type="ECO:0000256" key="10">
    <source>
        <dbReference type="RuleBase" id="RU361143"/>
    </source>
</evidence>
<evidence type="ECO:0000313" key="11">
    <source>
        <dbReference type="EMBL" id="KAJ3423623.1"/>
    </source>
</evidence>
<dbReference type="Pfam" id="PF04597">
    <property type="entry name" value="Ribophorin_I"/>
    <property type="match status" value="1"/>
</dbReference>
<keyword evidence="6 10" id="KW-0732">Signal</keyword>
<comment type="subcellular location">
    <subcellularLocation>
        <location evidence="2 10">Endoplasmic reticulum membrane</location>
        <topology evidence="2 10">Single-pass type I membrane protein</topology>
    </subcellularLocation>
</comment>
<keyword evidence="9 10" id="KW-0472">Membrane</keyword>
<comment type="function">
    <text evidence="1 10">Subunit of the oligosaccharyl transferase (OST) complex that catalyzes the initial transfer of a defined glycan (Glc(3)Man(9)GlcNAc(2) in eukaryotes) from the lipid carrier dolichol-pyrophosphate to an asparagine residue within an Asn-X-Ser/Thr consensus motif in nascent polypeptide chains, the first step in protein N-glycosylation. N-glycosylation occurs cotranslationally and the complex associates with the Sec61 complex at the channel-forming translocon complex that mediates protein translocation across the endoplasmic reticulum (ER). All subunits are required for a maximal enzyme activity.</text>
</comment>
<sequence>MRVQQLVLIFIVVLAIQVFSDSSIDDVQVRQDLLNVKHQTSFVNDKVTKEIDLSALVPTQRIEIKTTYKKKGEPSSYFVTFQKEMSDKIAFIKASTIDGSTLKIEKDYKQSINGYSVYSINFPKEESTKKFHFIVELDLINSQMPSPKTVTQKEDLFLVYTDNVFFYTPYPTKTQKTEISFPSNFVKSHTKLTPTELKGKKLVCGPYKKINGFSHADLKVHFQNNQPLPRIKSLTKTLTVSHFGNLFVDEYYVISNEQAKLVGEFSRLDYSRNRQLSGRGSFQDVALHLHEKAYGFEYFDIIGNISTSQYTKTNDQKVINLKTRFPIFGEWKTDFHFTYNIPLKHALSKSKKTGLYRLTFPFGSSINAPIEDFEMKIILPEGTSKIKAETPFGVDSQSFQVYNEFLDTTGRPVLVLEKNLLVPSHNQNVEIFYDLSFVDMWRKPILLVTIFFVVFCLIILISRINLSLYKSKKKQD</sequence>
<feature type="transmembrane region" description="Helical" evidence="10">
    <location>
        <begin position="445"/>
        <end position="466"/>
    </location>
</feature>
<accession>A0AAV7Y1L6</accession>
<feature type="chain" id="PRO_5043109215" description="Dolichyl-diphosphooligosaccharide--protein glycosyltransferase subunit 1" evidence="10">
    <location>
        <begin position="21"/>
        <end position="476"/>
    </location>
</feature>
<dbReference type="EMBL" id="JANTQA010000076">
    <property type="protein sequence ID" value="KAJ3423623.1"/>
    <property type="molecule type" value="Genomic_DNA"/>
</dbReference>
<protein>
    <recommendedName>
        <fullName evidence="10">Dolichyl-diphosphooligosaccharide--protein glycosyltransferase subunit 1</fullName>
    </recommendedName>
</protein>
<keyword evidence="8 10" id="KW-1133">Transmembrane helix</keyword>
<evidence type="ECO:0000256" key="8">
    <source>
        <dbReference type="ARBA" id="ARBA00022989"/>
    </source>
</evidence>